<dbReference type="InterPro" id="IPR036271">
    <property type="entry name" value="Tet_transcr_reg_TetR-rel_C_sf"/>
</dbReference>
<evidence type="ECO:0000313" key="8">
    <source>
        <dbReference type="EMBL" id="MQT11748.1"/>
    </source>
</evidence>
<dbReference type="SUPFAM" id="SSF46689">
    <property type="entry name" value="Homeodomain-like"/>
    <property type="match status" value="1"/>
</dbReference>
<dbReference type="InterPro" id="IPR001647">
    <property type="entry name" value="HTH_TetR"/>
</dbReference>
<proteinExistence type="predicted"/>
<dbReference type="InterPro" id="IPR023772">
    <property type="entry name" value="DNA-bd_HTH_TetR-type_CS"/>
</dbReference>
<dbReference type="InterPro" id="IPR050109">
    <property type="entry name" value="HTH-type_TetR-like_transc_reg"/>
</dbReference>
<evidence type="ECO:0000256" key="2">
    <source>
        <dbReference type="ARBA" id="ARBA00023015"/>
    </source>
</evidence>
<keyword evidence="2" id="KW-0805">Transcription regulation</keyword>
<evidence type="ECO:0000259" key="7">
    <source>
        <dbReference type="PROSITE" id="PS50977"/>
    </source>
</evidence>
<keyword evidence="1" id="KW-0678">Repressor</keyword>
<dbReference type="AlphaFoldDB" id="A0A6A7XZN4"/>
<dbReference type="SUPFAM" id="SSF48498">
    <property type="entry name" value="Tetracyclin repressor-like, C-terminal domain"/>
    <property type="match status" value="1"/>
</dbReference>
<keyword evidence="3 5" id="KW-0238">DNA-binding</keyword>
<dbReference type="PRINTS" id="PR00455">
    <property type="entry name" value="HTHTETR"/>
</dbReference>
<dbReference type="PROSITE" id="PS01081">
    <property type="entry name" value="HTH_TETR_1"/>
    <property type="match status" value="1"/>
</dbReference>
<name>A0A6A7XZN4_9HYPH</name>
<dbReference type="Gene3D" id="1.10.357.10">
    <property type="entry name" value="Tetracycline Repressor, domain 2"/>
    <property type="match status" value="1"/>
</dbReference>
<dbReference type="PANTHER" id="PTHR30055:SF240">
    <property type="entry name" value="HTH-TYPE TRANSCRIPTIONAL REGULATOR ACRR"/>
    <property type="match status" value="1"/>
</dbReference>
<evidence type="ECO:0000256" key="3">
    <source>
        <dbReference type="ARBA" id="ARBA00023125"/>
    </source>
</evidence>
<evidence type="ECO:0000256" key="5">
    <source>
        <dbReference type="PROSITE-ProRule" id="PRU00335"/>
    </source>
</evidence>
<dbReference type="EMBL" id="VWNA01000001">
    <property type="protein sequence ID" value="MQT11748.1"/>
    <property type="molecule type" value="Genomic_DNA"/>
</dbReference>
<dbReference type="Pfam" id="PF08361">
    <property type="entry name" value="TetR_C_2"/>
    <property type="match status" value="1"/>
</dbReference>
<dbReference type="Proteomes" id="UP000332515">
    <property type="component" value="Unassembled WGS sequence"/>
</dbReference>
<protein>
    <submittedName>
        <fullName evidence="8">TetR family transcriptional regulator</fullName>
    </submittedName>
</protein>
<dbReference type="Pfam" id="PF00440">
    <property type="entry name" value="TetR_N"/>
    <property type="match status" value="1"/>
</dbReference>
<accession>A0A6A7XZN4</accession>
<feature type="domain" description="HTH tetR-type" evidence="7">
    <location>
        <begin position="10"/>
        <end position="70"/>
    </location>
</feature>
<evidence type="ECO:0000256" key="6">
    <source>
        <dbReference type="SAM" id="MobiDB-lite"/>
    </source>
</evidence>
<feature type="region of interest" description="Disordered" evidence="6">
    <location>
        <begin position="259"/>
        <end position="302"/>
    </location>
</feature>
<evidence type="ECO:0000313" key="9">
    <source>
        <dbReference type="Proteomes" id="UP000332515"/>
    </source>
</evidence>
<reference evidence="8 9" key="1">
    <citation type="submission" date="2019-09" db="EMBL/GenBank/DDBJ databases">
        <title>Segnochrobactrum spirostomi gen. nov., sp. nov., isolated from the ciliate Spirostomum cf. yagiui and description of a novel family, Segnochrobactraceae fam. nov. within the order Rhizobiales of the class Alphaproteobacteria.</title>
        <authorList>
            <person name="Akter S."/>
            <person name="Shazib S.U.A."/>
            <person name="Shin M.K."/>
        </authorList>
    </citation>
    <scope>NUCLEOTIDE SEQUENCE [LARGE SCALE GENOMIC DNA]</scope>
    <source>
        <strain evidence="8 9">Sp-1</strain>
    </source>
</reference>
<comment type="caution">
    <text evidence="8">The sequence shown here is derived from an EMBL/GenBank/DDBJ whole genome shotgun (WGS) entry which is preliminary data.</text>
</comment>
<dbReference type="InterPro" id="IPR009057">
    <property type="entry name" value="Homeodomain-like_sf"/>
</dbReference>
<organism evidence="8 9">
    <name type="scientific">Segnochrobactrum spirostomi</name>
    <dbReference type="NCBI Taxonomy" id="2608987"/>
    <lineage>
        <taxon>Bacteria</taxon>
        <taxon>Pseudomonadati</taxon>
        <taxon>Pseudomonadota</taxon>
        <taxon>Alphaproteobacteria</taxon>
        <taxon>Hyphomicrobiales</taxon>
        <taxon>Segnochrobactraceae</taxon>
        <taxon>Segnochrobactrum</taxon>
    </lineage>
</organism>
<feature type="DNA-binding region" description="H-T-H motif" evidence="5">
    <location>
        <begin position="33"/>
        <end position="52"/>
    </location>
</feature>
<keyword evidence="9" id="KW-1185">Reference proteome</keyword>
<evidence type="ECO:0000256" key="1">
    <source>
        <dbReference type="ARBA" id="ARBA00022491"/>
    </source>
</evidence>
<sequence>MVRRTKAAAEQTRADLLDAAEHLFHERGVSRTSLDDIAKAAGVTRGAVYWHFRNKLDVLCALQERICTPAEDLLAMAADGRHPDPLGAIEQSTLDTLRELAGDSRKVRVMSILMQRCEYVDEMSEALRRLEESNRELWSHLLEAFRRARDGGRLSPAWTPEAAVWMLRSFMMGQLYEWLKQPEAYDICRIGTGCLDRLFASFRGEATPPPRAAGPRTCDGPPEIAADSVPLFADLDTDPTVCPTLRRATACTGRHAVPIAAETSEVVDGSATKPPAPKRGRSSSSGRRTPARGPSPAETKIK</sequence>
<dbReference type="PROSITE" id="PS50977">
    <property type="entry name" value="HTH_TETR_2"/>
    <property type="match status" value="1"/>
</dbReference>
<keyword evidence="4" id="KW-0804">Transcription</keyword>
<dbReference type="GO" id="GO:0000976">
    <property type="term" value="F:transcription cis-regulatory region binding"/>
    <property type="evidence" value="ECO:0007669"/>
    <property type="project" value="TreeGrafter"/>
</dbReference>
<feature type="compositionally biased region" description="Low complexity" evidence="6">
    <location>
        <begin position="282"/>
        <end position="302"/>
    </location>
</feature>
<evidence type="ECO:0000256" key="4">
    <source>
        <dbReference type="ARBA" id="ARBA00023163"/>
    </source>
</evidence>
<dbReference type="PANTHER" id="PTHR30055">
    <property type="entry name" value="HTH-TYPE TRANSCRIPTIONAL REGULATOR RUTR"/>
    <property type="match status" value="1"/>
</dbReference>
<dbReference type="RefSeq" id="WP_153478783.1">
    <property type="nucleotide sequence ID" value="NZ_VWNA01000001.1"/>
</dbReference>
<dbReference type="GO" id="GO:0003700">
    <property type="term" value="F:DNA-binding transcription factor activity"/>
    <property type="evidence" value="ECO:0007669"/>
    <property type="project" value="TreeGrafter"/>
</dbReference>
<dbReference type="InterPro" id="IPR013572">
    <property type="entry name" value="Tscrpt_reg_MAATS_C"/>
</dbReference>
<gene>
    <name evidence="8" type="ORF">F0357_03475</name>
</gene>